<dbReference type="EMBL" id="UYRR01004044">
    <property type="protein sequence ID" value="VDK20692.1"/>
    <property type="molecule type" value="Genomic_DNA"/>
</dbReference>
<sequence>MFDSSRQLRASYRRYAIDKLDIRSKAVQKGEQLGDDKLDYRSILPEILRNDDAILDKVKRYLHKHILSIKGKQRPQFIIRHKANEFAQLRRQYPTSKDCPRERVKMIINDVYKEQQWDNPPPSAEGFISSFLYNYSLAFIRTLAESLPGQELTEEKCSEESLNDEESMSDISSSVSQLTTPTPDLNATNKTYPRRSERFYRKRTTADDSTNDNDTTNNNDDTNNDNSDPSSPDIKRKRILQDADGNDKESTVTEKVDAKTEN</sequence>
<evidence type="ECO:0000313" key="3">
    <source>
        <dbReference type="Proteomes" id="UP000267096"/>
    </source>
</evidence>
<reference evidence="2 3" key="2">
    <citation type="submission" date="2018-11" db="EMBL/GenBank/DDBJ databases">
        <authorList>
            <consortium name="Pathogen Informatics"/>
        </authorList>
    </citation>
    <scope>NUCLEOTIDE SEQUENCE [LARGE SCALE GENOMIC DNA]</scope>
</reference>
<organism evidence="4">
    <name type="scientific">Anisakis simplex</name>
    <name type="common">Herring worm</name>
    <dbReference type="NCBI Taxonomy" id="6269"/>
    <lineage>
        <taxon>Eukaryota</taxon>
        <taxon>Metazoa</taxon>
        <taxon>Ecdysozoa</taxon>
        <taxon>Nematoda</taxon>
        <taxon>Chromadorea</taxon>
        <taxon>Rhabditida</taxon>
        <taxon>Spirurina</taxon>
        <taxon>Ascaridomorpha</taxon>
        <taxon>Ascaridoidea</taxon>
        <taxon>Anisakidae</taxon>
        <taxon>Anisakis</taxon>
        <taxon>Anisakis simplex complex</taxon>
    </lineage>
</organism>
<dbReference type="AlphaFoldDB" id="A0A0M3J602"/>
<name>A0A0M3J602_ANISI</name>
<dbReference type="WBParaSite" id="ASIM_0000298601-mRNA-1">
    <property type="protein sequence ID" value="ASIM_0000298601-mRNA-1"/>
    <property type="gene ID" value="ASIM_0000298601"/>
</dbReference>
<keyword evidence="3" id="KW-1185">Reference proteome</keyword>
<feature type="compositionally biased region" description="Low complexity" evidence="1">
    <location>
        <begin position="212"/>
        <end position="232"/>
    </location>
</feature>
<gene>
    <name evidence="2" type="ORF">ASIM_LOCUS2831</name>
</gene>
<protein>
    <submittedName>
        <fullName evidence="4">DUF4806 domain-containing protein</fullName>
    </submittedName>
</protein>
<feature type="compositionally biased region" description="Basic and acidic residues" evidence="1">
    <location>
        <begin position="239"/>
        <end position="262"/>
    </location>
</feature>
<evidence type="ECO:0000313" key="4">
    <source>
        <dbReference type="WBParaSite" id="ASIM_0000298601-mRNA-1"/>
    </source>
</evidence>
<accession>A0A0M3J602</accession>
<evidence type="ECO:0000313" key="2">
    <source>
        <dbReference type="EMBL" id="VDK20692.1"/>
    </source>
</evidence>
<proteinExistence type="predicted"/>
<reference evidence="4" key="1">
    <citation type="submission" date="2017-02" db="UniProtKB">
        <authorList>
            <consortium name="WormBaseParasite"/>
        </authorList>
    </citation>
    <scope>IDENTIFICATION</scope>
</reference>
<feature type="region of interest" description="Disordered" evidence="1">
    <location>
        <begin position="150"/>
        <end position="262"/>
    </location>
</feature>
<feature type="compositionally biased region" description="Polar residues" evidence="1">
    <location>
        <begin position="177"/>
        <end position="191"/>
    </location>
</feature>
<dbReference type="Proteomes" id="UP000267096">
    <property type="component" value="Unassembled WGS sequence"/>
</dbReference>
<evidence type="ECO:0000256" key="1">
    <source>
        <dbReference type="SAM" id="MobiDB-lite"/>
    </source>
</evidence>